<evidence type="ECO:0000313" key="2">
    <source>
        <dbReference type="EMBL" id="CAH17919.1"/>
    </source>
</evidence>
<dbReference type="InterPro" id="IPR056906">
    <property type="entry name" value="ORF2/G2P_dom"/>
</dbReference>
<proteinExistence type="predicted"/>
<name>Q5NE25_THEP1</name>
<keyword evidence="2" id="KW-0614">Plasmid</keyword>
<dbReference type="EMBL" id="AJ810485">
    <property type="protein sequence ID" value="CAH17919.1"/>
    <property type="molecule type" value="Genomic_DNA"/>
</dbReference>
<feature type="domain" description="Replication-associated protein ORF2/G2P" evidence="1">
    <location>
        <begin position="54"/>
        <end position="150"/>
    </location>
</feature>
<dbReference type="AlphaFoldDB" id="Q5NE25"/>
<gene>
    <name evidence="2" type="primary">rep</name>
</gene>
<accession>Q5NE25</accession>
<reference evidence="2" key="1">
    <citation type="journal article" date="2006" name="Genetics">
        <title>Recombination in Thermotoga: implications for species concepts and biogeography.</title>
        <authorList>
            <person name="Nesbo C.L."/>
            <person name="Dlutek M."/>
            <person name="Doolittle F.W."/>
        </authorList>
    </citation>
    <scope>NUCLEOTIDE SEQUENCE [LARGE SCALE GENOMIC DNA]</scope>
    <source>
        <strain evidence="2">RKU1</strain>
        <plasmid evidence="2">pRKU1</plasmid>
    </source>
</reference>
<dbReference type="Pfam" id="PF23343">
    <property type="entry name" value="REP_ORF2-G2P"/>
    <property type="match status" value="1"/>
</dbReference>
<dbReference type="RefSeq" id="WP_011241723.1">
    <property type="nucleotide sequence ID" value="NC_006528.1"/>
</dbReference>
<evidence type="ECO:0000259" key="1">
    <source>
        <dbReference type="Pfam" id="PF23343"/>
    </source>
</evidence>
<organism evidence="2">
    <name type="scientific">Thermotoga petrophila (strain ATCC BAA-488 / DSM 13995 / JCM 10881 / RKU-1)</name>
    <dbReference type="NCBI Taxonomy" id="390874"/>
    <lineage>
        <taxon>Bacteria</taxon>
        <taxon>Thermotogati</taxon>
        <taxon>Thermotogota</taxon>
        <taxon>Thermotogae</taxon>
        <taxon>Thermotogales</taxon>
        <taxon>Thermotogaceae</taxon>
        <taxon>Thermotoga</taxon>
    </lineage>
</organism>
<sequence>MSKEIITQNRVEQGSLDSKCHKSPLASTRRKKRFYQRAVSGVTAGKHRNEFIAFLTLTSSLESPADITHSWEKLKKRIRRRYGNFEYIWVRERTQSGLVHMHILFRGPYIPQDWISKNWEEIHKAKIVYVEAVWDTGKAIRYMMKYLSKEMEGRFGYSWKWIFKGAAQVWKWLCRALRYEMKEIIKIWEKLIIEIPPEGIRWGRIWELVGYG</sequence>
<geneLocation type="plasmid" evidence="2">
    <name>pRKU1</name>
</geneLocation>
<protein>
    <submittedName>
        <fullName evidence="2">Putative Rep protein</fullName>
    </submittedName>
</protein>